<evidence type="ECO:0000256" key="2">
    <source>
        <dbReference type="ARBA" id="ARBA00022833"/>
    </source>
</evidence>
<feature type="domain" description="LIM zinc-binding" evidence="5">
    <location>
        <begin position="9"/>
        <end position="77"/>
    </location>
</feature>
<evidence type="ECO:0000313" key="7">
    <source>
        <dbReference type="WBParaSite" id="GPLIN_000120800"/>
    </source>
</evidence>
<dbReference type="AlphaFoldDB" id="A0A183BKS7"/>
<keyword evidence="6" id="KW-1185">Reference proteome</keyword>
<evidence type="ECO:0000313" key="6">
    <source>
        <dbReference type="Proteomes" id="UP000050741"/>
    </source>
</evidence>
<accession>A0A183BKS7</accession>
<evidence type="ECO:0000256" key="1">
    <source>
        <dbReference type="ARBA" id="ARBA00022723"/>
    </source>
</evidence>
<evidence type="ECO:0000259" key="5">
    <source>
        <dbReference type="PROSITE" id="PS50023"/>
    </source>
</evidence>
<dbReference type="InterPro" id="IPR001781">
    <property type="entry name" value="Znf_LIM"/>
</dbReference>
<name>A0A183BKS7_GLOPA</name>
<sequence length="104" mass="11759">MFPAGPKKKFCSICRNTLEVFDEKLTTERHTVHKKCFKCGICDAPLLIGKCAMDDVLYHQLGPMWFCAAHKMLGSGEKYELLKKAGKAKEAKEHIPQEFIASNK</sequence>
<reference evidence="6" key="2">
    <citation type="submission" date="2014-05" db="EMBL/GenBank/DDBJ databases">
        <title>The genome and life-stage specific transcriptomes of Globodera pallida elucidate key aspects of plant parasitism by a cyst nematode.</title>
        <authorList>
            <person name="Cotton J.A."/>
            <person name="Lilley C.J."/>
            <person name="Jones L.M."/>
            <person name="Kikuchi T."/>
            <person name="Reid A.J."/>
            <person name="Thorpe P."/>
            <person name="Tsai I.J."/>
            <person name="Beasley H."/>
            <person name="Blok V."/>
            <person name="Cock P.J.A."/>
            <person name="Van den Akker S.E."/>
            <person name="Holroyd N."/>
            <person name="Hunt M."/>
            <person name="Mantelin S."/>
            <person name="Naghra H."/>
            <person name="Pain A."/>
            <person name="Palomares-Rius J.E."/>
            <person name="Zarowiecki M."/>
            <person name="Berriman M."/>
            <person name="Jones J.T."/>
            <person name="Urwin P.E."/>
        </authorList>
    </citation>
    <scope>NUCLEOTIDE SEQUENCE [LARGE SCALE GENOMIC DNA]</scope>
    <source>
        <strain evidence="6">Lindley</strain>
    </source>
</reference>
<dbReference type="Proteomes" id="UP000050741">
    <property type="component" value="Unassembled WGS sequence"/>
</dbReference>
<dbReference type="WBParaSite" id="GPLIN_000120800">
    <property type="protein sequence ID" value="GPLIN_000120800"/>
    <property type="gene ID" value="GPLIN_000120800"/>
</dbReference>
<dbReference type="Gene3D" id="2.10.110.10">
    <property type="entry name" value="Cysteine Rich Protein"/>
    <property type="match status" value="1"/>
</dbReference>
<keyword evidence="1 4" id="KW-0479">Metal-binding</keyword>
<dbReference type="GO" id="GO:0046872">
    <property type="term" value="F:metal ion binding"/>
    <property type="evidence" value="ECO:0007669"/>
    <property type="project" value="UniProtKB-KW"/>
</dbReference>
<proteinExistence type="predicted"/>
<evidence type="ECO:0000256" key="3">
    <source>
        <dbReference type="ARBA" id="ARBA00023038"/>
    </source>
</evidence>
<reference evidence="6" key="1">
    <citation type="submission" date="2013-12" db="EMBL/GenBank/DDBJ databases">
        <authorList>
            <person name="Aslett M."/>
        </authorList>
    </citation>
    <scope>NUCLEOTIDE SEQUENCE [LARGE SCALE GENOMIC DNA]</scope>
    <source>
        <strain evidence="6">Lindley</strain>
    </source>
</reference>
<dbReference type="PROSITE" id="PS50023">
    <property type="entry name" value="LIM_DOMAIN_2"/>
    <property type="match status" value="1"/>
</dbReference>
<reference evidence="7" key="3">
    <citation type="submission" date="2016-06" db="UniProtKB">
        <authorList>
            <consortium name="WormBaseParasite"/>
        </authorList>
    </citation>
    <scope>IDENTIFICATION</scope>
</reference>
<evidence type="ECO:0000256" key="4">
    <source>
        <dbReference type="PROSITE-ProRule" id="PRU00125"/>
    </source>
</evidence>
<protein>
    <submittedName>
        <fullName evidence="7">LIM zinc-binding domain-containing protein</fullName>
    </submittedName>
</protein>
<organism evidence="6 7">
    <name type="scientific">Globodera pallida</name>
    <name type="common">Potato cyst nematode worm</name>
    <name type="synonym">Heterodera pallida</name>
    <dbReference type="NCBI Taxonomy" id="36090"/>
    <lineage>
        <taxon>Eukaryota</taxon>
        <taxon>Metazoa</taxon>
        <taxon>Ecdysozoa</taxon>
        <taxon>Nematoda</taxon>
        <taxon>Chromadorea</taxon>
        <taxon>Rhabditida</taxon>
        <taxon>Tylenchina</taxon>
        <taxon>Tylenchomorpha</taxon>
        <taxon>Tylenchoidea</taxon>
        <taxon>Heteroderidae</taxon>
        <taxon>Heteroderinae</taxon>
        <taxon>Globodera</taxon>
    </lineage>
</organism>
<keyword evidence="2 4" id="KW-0862">Zinc</keyword>
<keyword evidence="3 4" id="KW-0440">LIM domain</keyword>